<dbReference type="EMBL" id="JABTTY010000001">
    <property type="protein sequence ID" value="MBE7525582.1"/>
    <property type="molecule type" value="Genomic_DNA"/>
</dbReference>
<protein>
    <submittedName>
        <fullName evidence="2">Prepilin-type N-terminal cleavage/methylation domain-containing protein</fullName>
    </submittedName>
</protein>
<keyword evidence="1" id="KW-1133">Transmembrane helix</keyword>
<proteinExistence type="predicted"/>
<comment type="caution">
    <text evidence="2">The sequence shown here is derived from an EMBL/GenBank/DDBJ whole genome shotgun (WGS) entry which is preliminary data.</text>
</comment>
<evidence type="ECO:0000313" key="3">
    <source>
        <dbReference type="Proteomes" id="UP000710385"/>
    </source>
</evidence>
<dbReference type="InterPro" id="IPR012902">
    <property type="entry name" value="N_methyl_site"/>
</dbReference>
<accession>A0A928TQU8</accession>
<dbReference type="NCBIfam" id="TIGR02532">
    <property type="entry name" value="IV_pilin_GFxxxE"/>
    <property type="match status" value="1"/>
</dbReference>
<dbReference type="InterPro" id="IPR045584">
    <property type="entry name" value="Pilin-like"/>
</dbReference>
<dbReference type="SUPFAM" id="SSF54523">
    <property type="entry name" value="Pili subunits"/>
    <property type="match status" value="1"/>
</dbReference>
<dbReference type="AlphaFoldDB" id="A0A928TQU8"/>
<dbReference type="Pfam" id="PF07963">
    <property type="entry name" value="N_methyl"/>
    <property type="match status" value="1"/>
</dbReference>
<keyword evidence="1" id="KW-0812">Transmembrane</keyword>
<gene>
    <name evidence="2" type="ORF">HS096_04330</name>
</gene>
<feature type="transmembrane region" description="Helical" evidence="1">
    <location>
        <begin position="20"/>
        <end position="44"/>
    </location>
</feature>
<reference evidence="2" key="1">
    <citation type="submission" date="2020-05" db="EMBL/GenBank/DDBJ databases">
        <title>High-Quality Genomes of Partial-Nitritation/Anammox System by Hierarchical Clustering Based Hybrid Assembly.</title>
        <authorList>
            <person name="Liu L."/>
            <person name="Wang Y."/>
            <person name="Che Y."/>
            <person name="Chen Y."/>
            <person name="Xia Y."/>
            <person name="Luo R."/>
            <person name="Cheng S.H."/>
            <person name="Zheng C."/>
            <person name="Zhang T."/>
        </authorList>
    </citation>
    <scope>NUCLEOTIDE SEQUENCE</scope>
    <source>
        <strain evidence="2">H1_PAT1</strain>
    </source>
</reference>
<dbReference type="Proteomes" id="UP000710385">
    <property type="component" value="Unassembled WGS sequence"/>
</dbReference>
<name>A0A928TQU8_UNCKA</name>
<evidence type="ECO:0000313" key="2">
    <source>
        <dbReference type="EMBL" id="MBE7525582.1"/>
    </source>
</evidence>
<evidence type="ECO:0000256" key="1">
    <source>
        <dbReference type="SAM" id="Phobius"/>
    </source>
</evidence>
<organism evidence="2 3">
    <name type="scientific">candidate division WWE3 bacterium</name>
    <dbReference type="NCBI Taxonomy" id="2053526"/>
    <lineage>
        <taxon>Bacteria</taxon>
        <taxon>Katanobacteria</taxon>
    </lineage>
</organism>
<sequence length="206" mass="22544">MTGDKHYARPFGFRAHGRGFTVMELLVVVLIFALGSLAVSATYINFTRLHRRAANAEALGEELRFVMELLVRAARNNTVEYPSLPGALSLPLEQLDLKNTAGGTTSFTKLPSTDPACAGLGADCLALSFDGGATWTPVSGKNIQIDRFDVYVTPRKNPFQSVGLSYDNDIQPRITFVIDARHLAKSPREIPSLSLQTTVSSRVYLR</sequence>
<keyword evidence="1" id="KW-0472">Membrane</keyword>